<dbReference type="KEGG" id="sqz:FQU76_01235"/>
<sequence length="435" mass="47173">METTSHPLALARLAAGMTRVEFAARVRAAAARRGLRSGTDKHRVRKWEVADVTPDAEAQLYIAEVLGIPARAVTPAQWPNWLPAAVVPLGPASTVPALREALRTVDRRSFITAVPAAATVALAADWAHATPSALTAAARDGKPIGDDVVELLEDGARRLTGLVTEQRQHMAALLDSHLTTVTDLIAQGRYPHRLGIRLHRLAASLAQTVGWWRFDHGRHHDATVYWTAALHSAHALADPDLGANTLGDLAYQAAWRRDHSTAATLLRHALSRAEHPAAQALLQLRYARALAAQGEKRETLRALDAAEYLLGVSASRPRPAFCTWLSEADLAVDSGQALLQLGDTRRAHRLIAEGQRLLPASRAKTAAVFRTYQAASDLERGEPERAAEAALASVLVARRIGAPRCEQLVKDLVPRFQRYRSAEGVPELLDLARAT</sequence>
<dbReference type="AlphaFoldDB" id="A0A5B8IE12"/>
<organism evidence="1 2">
    <name type="scientific">Streptomyces qinzhouensis</name>
    <dbReference type="NCBI Taxonomy" id="2599401"/>
    <lineage>
        <taxon>Bacteria</taxon>
        <taxon>Bacillati</taxon>
        <taxon>Actinomycetota</taxon>
        <taxon>Actinomycetes</taxon>
        <taxon>Kitasatosporales</taxon>
        <taxon>Streptomycetaceae</taxon>
        <taxon>Streptomyces</taxon>
    </lineage>
</organism>
<reference evidence="1 2" key="1">
    <citation type="submission" date="2019-07" db="EMBL/GenBank/DDBJ databases">
        <authorList>
            <person name="Zhu P."/>
        </authorList>
    </citation>
    <scope>NUCLEOTIDE SEQUENCE [LARGE SCALE GENOMIC DNA]</scope>
    <source>
        <strain evidence="1 2">SSL-25</strain>
    </source>
</reference>
<proteinExistence type="predicted"/>
<dbReference type="Proteomes" id="UP000320580">
    <property type="component" value="Chromosome"/>
</dbReference>
<protein>
    <submittedName>
        <fullName evidence="1">XRE family transcriptional regulator</fullName>
    </submittedName>
</protein>
<dbReference type="OrthoDB" id="3213425at2"/>
<accession>A0A5B8IE12</accession>
<gene>
    <name evidence="1" type="ORF">FQU76_01235</name>
</gene>
<evidence type="ECO:0000313" key="2">
    <source>
        <dbReference type="Proteomes" id="UP000320580"/>
    </source>
</evidence>
<name>A0A5B8IE12_9ACTN</name>
<evidence type="ECO:0000313" key="1">
    <source>
        <dbReference type="EMBL" id="QDY75349.1"/>
    </source>
</evidence>
<dbReference type="RefSeq" id="WP_146478661.1">
    <property type="nucleotide sequence ID" value="NZ_CP042266.1"/>
</dbReference>
<keyword evidence="2" id="KW-1185">Reference proteome</keyword>
<dbReference type="EMBL" id="CP042266">
    <property type="protein sequence ID" value="QDY75349.1"/>
    <property type="molecule type" value="Genomic_DNA"/>
</dbReference>